<dbReference type="EMBL" id="JAUBDI010000016">
    <property type="protein sequence ID" value="MDW0114375.1"/>
    <property type="molecule type" value="Genomic_DNA"/>
</dbReference>
<reference evidence="1 2" key="1">
    <citation type="submission" date="2023-06" db="EMBL/GenBank/DDBJ databases">
        <title>Sporosarcina sp. nov., isolated from Korean traditional fermented seafood 'Jeotgal'.</title>
        <authorList>
            <person name="Yang A.I."/>
            <person name="Shin N.-R."/>
        </authorList>
    </citation>
    <scope>NUCLEOTIDE SEQUENCE [LARGE SCALE GENOMIC DNA]</scope>
    <source>
        <strain evidence="1 2">KCTC13119</strain>
    </source>
</reference>
<dbReference type="RefSeq" id="WP_317945366.1">
    <property type="nucleotide sequence ID" value="NZ_JAUBDI010000016.1"/>
</dbReference>
<evidence type="ECO:0000313" key="2">
    <source>
        <dbReference type="Proteomes" id="UP001282284"/>
    </source>
</evidence>
<keyword evidence="2" id="KW-1185">Reference proteome</keyword>
<protein>
    <submittedName>
        <fullName evidence="1">Uncharacterized protein</fullName>
    </submittedName>
</protein>
<gene>
    <name evidence="1" type="ORF">QT711_14350</name>
</gene>
<dbReference type="Proteomes" id="UP001282284">
    <property type="component" value="Unassembled WGS sequence"/>
</dbReference>
<name>A0ABU4GBM7_9BACL</name>
<evidence type="ECO:0000313" key="1">
    <source>
        <dbReference type="EMBL" id="MDW0114375.1"/>
    </source>
</evidence>
<comment type="caution">
    <text evidence="1">The sequence shown here is derived from an EMBL/GenBank/DDBJ whole genome shotgun (WGS) entry which is preliminary data.</text>
</comment>
<proteinExistence type="predicted"/>
<accession>A0ABU4GBM7</accession>
<sequence length="170" mass="20020">MGKGWFKTHRVLWKKPIWTGSTPEQKVVLMTLLSMANYEYRQWEWKGKVYTVRAGQTITSLASLQEECGKNISVQQIRTALKRLEKYGFLTNESTNENRLITIVNWDDYQQYEHAETTNLTTDQQGTNKAVTTKKNYKHYKHYKNKRIRSFAYANPVQEYQLDLTKGEAL</sequence>
<organism evidence="1 2">
    <name type="scientific">Sporosarcina saromensis</name>
    <dbReference type="NCBI Taxonomy" id="359365"/>
    <lineage>
        <taxon>Bacteria</taxon>
        <taxon>Bacillati</taxon>
        <taxon>Bacillota</taxon>
        <taxon>Bacilli</taxon>
        <taxon>Bacillales</taxon>
        <taxon>Caryophanaceae</taxon>
        <taxon>Sporosarcina</taxon>
    </lineage>
</organism>